<dbReference type="GO" id="GO:0001522">
    <property type="term" value="P:pseudouridine synthesis"/>
    <property type="evidence" value="ECO:0007669"/>
    <property type="project" value="InterPro"/>
</dbReference>
<dbReference type="InterPro" id="IPR038664">
    <property type="entry name" value="Gar1/Naf1_Cbf5-bd_sf"/>
</dbReference>
<keyword evidence="8" id="KW-0539">Nucleus</keyword>
<dbReference type="Pfam" id="PF04410">
    <property type="entry name" value="Gar1"/>
    <property type="match status" value="1"/>
</dbReference>
<evidence type="ECO:0000256" key="1">
    <source>
        <dbReference type="ARBA" id="ARBA00004123"/>
    </source>
</evidence>
<comment type="similarity">
    <text evidence="2">Belongs to the NAF1 family.</text>
</comment>
<dbReference type="STRING" id="1561998.A0A1I7TDE9"/>
<sequence>MAEDCSNIDDSDNLITVDRNPVPLAFCAYPTSNVAEDAITREEKIVEQFLDVVDPIIVTNPNETRQAPSLKSFGCDSESEFEFSGGDESDFENLEELQAGGLDSDEEFDRFVKLSAKIIEKTHKSEYPRDNGTRKCRKSKSAQKAPNIREYDDMPPLENLSIECKSNLIEFGFVSKVVDCQVVVVSTCADVLDFDSFLFDQKGNAIGQIYDIFGQVKTPQYVIRFNSSEEASLIPIDMKVYYAPTDEQFSKTPFKGLNLAAANREAIRTLNRKLDHQEAVEKVTDCNQIAEVDSEVEFSDDEAEKEYRSMNTAQANPSRSNEGNRGNRKRNRRGRQNVRFVTNNTAPKPYRRDYDPPQFWGPAPPARPPQSTEENPYAEFGCHGGFNGRFGI</sequence>
<dbReference type="GO" id="GO:0003723">
    <property type="term" value="F:RNA binding"/>
    <property type="evidence" value="ECO:0007669"/>
    <property type="project" value="UniProtKB-KW"/>
</dbReference>
<evidence type="ECO:0000256" key="3">
    <source>
        <dbReference type="ARBA" id="ARBA00021438"/>
    </source>
</evidence>
<evidence type="ECO:0000256" key="5">
    <source>
        <dbReference type="ARBA" id="ARBA00022552"/>
    </source>
</evidence>
<dbReference type="GO" id="GO:0005634">
    <property type="term" value="C:nucleus"/>
    <property type="evidence" value="ECO:0007669"/>
    <property type="project" value="UniProtKB-SubCell"/>
</dbReference>
<dbReference type="AlphaFoldDB" id="A0A1I7TDE9"/>
<protein>
    <recommendedName>
        <fullName evidence="3">H/ACA ribonucleoprotein complex non-core subunit NAF1</fullName>
    </recommendedName>
</protein>
<dbReference type="eggNOG" id="KOG2236">
    <property type="taxonomic scope" value="Eukaryota"/>
</dbReference>
<feature type="region of interest" description="Disordered" evidence="9">
    <location>
        <begin position="126"/>
        <end position="147"/>
    </location>
</feature>
<accession>A0A1I7TDE9</accession>
<comment type="subcellular location">
    <subcellularLocation>
        <location evidence="1">Nucleus</location>
    </subcellularLocation>
</comment>
<dbReference type="GO" id="GO:0005732">
    <property type="term" value="C:sno(s)RNA-containing ribonucleoprotein complex"/>
    <property type="evidence" value="ECO:0007669"/>
    <property type="project" value="InterPro"/>
</dbReference>
<reference evidence="11" key="1">
    <citation type="submission" date="2016-11" db="UniProtKB">
        <authorList>
            <consortium name="WormBaseParasite"/>
        </authorList>
    </citation>
    <scope>IDENTIFICATION</scope>
</reference>
<feature type="region of interest" description="Disordered" evidence="9">
    <location>
        <begin position="297"/>
        <end position="377"/>
    </location>
</feature>
<organism evidence="10 11">
    <name type="scientific">Caenorhabditis tropicalis</name>
    <dbReference type="NCBI Taxonomy" id="1561998"/>
    <lineage>
        <taxon>Eukaryota</taxon>
        <taxon>Metazoa</taxon>
        <taxon>Ecdysozoa</taxon>
        <taxon>Nematoda</taxon>
        <taxon>Chromadorea</taxon>
        <taxon>Rhabditida</taxon>
        <taxon>Rhabditina</taxon>
        <taxon>Rhabditomorpha</taxon>
        <taxon>Rhabditoidea</taxon>
        <taxon>Rhabditidae</taxon>
        <taxon>Peloderinae</taxon>
        <taxon>Caenorhabditis</taxon>
    </lineage>
</organism>
<dbReference type="Gene3D" id="2.40.10.230">
    <property type="entry name" value="Probable tRNA pseudouridine synthase domain"/>
    <property type="match status" value="1"/>
</dbReference>
<evidence type="ECO:0000256" key="9">
    <source>
        <dbReference type="SAM" id="MobiDB-lite"/>
    </source>
</evidence>
<evidence type="ECO:0000256" key="4">
    <source>
        <dbReference type="ARBA" id="ARBA00022517"/>
    </source>
</evidence>
<dbReference type="WBParaSite" id="Csp11.Scaffold585.g4832.t1">
    <property type="protein sequence ID" value="Csp11.Scaffold585.g4832.t1"/>
    <property type="gene ID" value="Csp11.Scaffold585.g4832"/>
</dbReference>
<dbReference type="Proteomes" id="UP000095282">
    <property type="component" value="Unplaced"/>
</dbReference>
<proteinExistence type="inferred from homology"/>
<dbReference type="InterPro" id="IPR009000">
    <property type="entry name" value="Transl_B-barrel_sf"/>
</dbReference>
<name>A0A1I7TDE9_9PELO</name>
<evidence type="ECO:0000256" key="6">
    <source>
        <dbReference type="ARBA" id="ARBA00022553"/>
    </source>
</evidence>
<evidence type="ECO:0000313" key="11">
    <source>
        <dbReference type="WBParaSite" id="Csp11.Scaffold585.g4832.t1"/>
    </source>
</evidence>
<dbReference type="PANTHER" id="PTHR31633">
    <property type="entry name" value="H/ACA RIBONUCLEOPROTEIN COMPLEX NON-CORE SUBUNIT NAF1"/>
    <property type="match status" value="1"/>
</dbReference>
<dbReference type="SUPFAM" id="SSF50447">
    <property type="entry name" value="Translation proteins"/>
    <property type="match status" value="1"/>
</dbReference>
<dbReference type="PANTHER" id="PTHR31633:SF1">
    <property type="entry name" value="H_ACA RIBONUCLEOPROTEIN COMPLEX NON-CORE SUBUNIT NAF1"/>
    <property type="match status" value="1"/>
</dbReference>
<keyword evidence="10" id="KW-1185">Reference proteome</keyword>
<evidence type="ECO:0000256" key="8">
    <source>
        <dbReference type="ARBA" id="ARBA00023242"/>
    </source>
</evidence>
<dbReference type="GO" id="GO:0006364">
    <property type="term" value="P:rRNA processing"/>
    <property type="evidence" value="ECO:0007669"/>
    <property type="project" value="UniProtKB-KW"/>
</dbReference>
<keyword evidence="7" id="KW-0694">RNA-binding</keyword>
<dbReference type="GO" id="GO:0000493">
    <property type="term" value="P:box H/ACA snoRNP assembly"/>
    <property type="evidence" value="ECO:0007669"/>
    <property type="project" value="InterPro"/>
</dbReference>
<evidence type="ECO:0000256" key="7">
    <source>
        <dbReference type="ARBA" id="ARBA00022884"/>
    </source>
</evidence>
<keyword evidence="5" id="KW-0698">rRNA processing</keyword>
<feature type="compositionally biased region" description="Basic residues" evidence="9">
    <location>
        <begin position="326"/>
        <end position="336"/>
    </location>
</feature>
<keyword evidence="6" id="KW-0597">Phosphoprotein</keyword>
<feature type="compositionally biased region" description="Polar residues" evidence="9">
    <location>
        <begin position="309"/>
        <end position="318"/>
    </location>
</feature>
<evidence type="ECO:0000256" key="2">
    <source>
        <dbReference type="ARBA" id="ARBA00009801"/>
    </source>
</evidence>
<evidence type="ECO:0000313" key="10">
    <source>
        <dbReference type="Proteomes" id="UP000095282"/>
    </source>
</evidence>
<keyword evidence="4" id="KW-0690">Ribosome biogenesis</keyword>
<dbReference type="InterPro" id="IPR007504">
    <property type="entry name" value="H/ACA_rnp_Gar1/Naf1"/>
</dbReference>
<dbReference type="InterPro" id="IPR040309">
    <property type="entry name" value="Naf1"/>
</dbReference>